<name>A0A061RM02_9CHLO</name>
<dbReference type="PROSITE" id="PS01076">
    <property type="entry name" value="ACETATE_KINASE_2"/>
    <property type="match status" value="1"/>
</dbReference>
<keyword evidence="2 5" id="KW-0547">Nucleotide-binding</keyword>
<dbReference type="InterPro" id="IPR000890">
    <property type="entry name" value="Aliphatic_acid_kin_short-chain"/>
</dbReference>
<dbReference type="PANTHER" id="PTHR21060">
    <property type="entry name" value="ACETATE KINASE"/>
    <property type="match status" value="1"/>
</dbReference>
<keyword evidence="5" id="KW-0460">Magnesium</keyword>
<dbReference type="GO" id="GO:0008776">
    <property type="term" value="F:acetate kinase activity"/>
    <property type="evidence" value="ECO:0007669"/>
    <property type="project" value="UniProtKB-UniRule"/>
</dbReference>
<protein>
    <recommendedName>
        <fullName evidence="5">Probable acetate kinase</fullName>
        <ecNumber evidence="5">2.7.2.1</ecNumber>
    </recommendedName>
    <alternativeName>
        <fullName evidence="5">Acetokinase</fullName>
    </alternativeName>
</protein>
<evidence type="ECO:0000256" key="1">
    <source>
        <dbReference type="ARBA" id="ARBA00022679"/>
    </source>
</evidence>
<feature type="binding site" evidence="5">
    <location>
        <begin position="46"/>
        <end position="50"/>
    </location>
    <ligand>
        <name>ATP</name>
        <dbReference type="ChEBI" id="CHEBI:30616"/>
    </ligand>
</feature>
<evidence type="ECO:0000313" key="6">
    <source>
        <dbReference type="EMBL" id="JAC71655.1"/>
    </source>
</evidence>
<dbReference type="Gene3D" id="3.30.420.40">
    <property type="match status" value="1"/>
</dbReference>
<comment type="similarity">
    <text evidence="5">Belongs to the acetokinase family.</text>
</comment>
<comment type="cofactor">
    <cofactor evidence="5">
        <name>Mg(2+)</name>
        <dbReference type="ChEBI" id="CHEBI:18420"/>
    </cofactor>
</comment>
<gene>
    <name evidence="6" type="primary">ACKA</name>
    <name evidence="6" type="ORF">TSPGSL018_1409</name>
</gene>
<feature type="binding site" evidence="5">
    <location>
        <begin position="120"/>
        <end position="122"/>
    </location>
    <ligand>
        <name>ATP</name>
        <dbReference type="ChEBI" id="CHEBI:30616"/>
    </ligand>
</feature>
<organism evidence="6">
    <name type="scientific">Tetraselmis sp. GSL018</name>
    <dbReference type="NCBI Taxonomy" id="582737"/>
    <lineage>
        <taxon>Eukaryota</taxon>
        <taxon>Viridiplantae</taxon>
        <taxon>Chlorophyta</taxon>
        <taxon>core chlorophytes</taxon>
        <taxon>Chlorodendrophyceae</taxon>
        <taxon>Chlorodendrales</taxon>
        <taxon>Chlorodendraceae</taxon>
        <taxon>Tetraselmis</taxon>
    </lineage>
</organism>
<dbReference type="EC" id="2.7.2.1" evidence="5"/>
<dbReference type="AlphaFoldDB" id="A0A061RM02"/>
<dbReference type="GO" id="GO:0000287">
    <property type="term" value="F:magnesium ion binding"/>
    <property type="evidence" value="ECO:0007669"/>
    <property type="project" value="UniProtKB-UniRule"/>
</dbReference>
<dbReference type="UniPathway" id="UPA00340">
    <property type="reaction ID" value="UER00458"/>
</dbReference>
<dbReference type="GO" id="GO:0005524">
    <property type="term" value="F:ATP binding"/>
    <property type="evidence" value="ECO:0007669"/>
    <property type="project" value="UniProtKB-KW"/>
</dbReference>
<dbReference type="GO" id="GO:0006083">
    <property type="term" value="P:acetate metabolic process"/>
    <property type="evidence" value="ECO:0007669"/>
    <property type="project" value="TreeGrafter"/>
</dbReference>
<dbReference type="InterPro" id="IPR004372">
    <property type="entry name" value="Ac/propionate_kinase"/>
</dbReference>
<comment type="caution">
    <text evidence="5">Lacks conserved residue(s) required for the propagation of feature annotation.</text>
</comment>
<feature type="site" description="Transition state stabilizer" evidence="5">
    <location>
        <position position="79"/>
    </location>
</feature>
<dbReference type="PANTHER" id="PTHR21060:SF15">
    <property type="entry name" value="ACETATE KINASE-RELATED"/>
    <property type="match status" value="1"/>
</dbReference>
<comment type="pathway">
    <text evidence="5">Metabolic intermediate biosynthesis; acetyl-CoA biosynthesis; acetyl-CoA from acetate: step 1/2.</text>
</comment>
<evidence type="ECO:0000256" key="3">
    <source>
        <dbReference type="ARBA" id="ARBA00022777"/>
    </source>
</evidence>
<dbReference type="InterPro" id="IPR043129">
    <property type="entry name" value="ATPase_NBD"/>
</dbReference>
<evidence type="ECO:0000256" key="5">
    <source>
        <dbReference type="HAMAP-Rule" id="MF_03131"/>
    </source>
</evidence>
<evidence type="ECO:0000256" key="4">
    <source>
        <dbReference type="ARBA" id="ARBA00022840"/>
    </source>
</evidence>
<sequence>MPSPTNWRPSTAFVAMASMELVSYACKQAAQQLGRQLHDLNMIVCHLGSGASMACIKGGKCIDTTMGMTPLEGLVMSTRSGDIDAGVILHLAQEEGMDLSQFSDLLNKKSGLKGMCGNADMRSIALAIESGDENAMIARAVFIRRVRKYLGSYMVQLGGKLDALVFTGGIGENDVYVRREV</sequence>
<dbReference type="PRINTS" id="PR00471">
    <property type="entry name" value="ACETATEKNASE"/>
</dbReference>
<dbReference type="HAMAP" id="MF_00020">
    <property type="entry name" value="Acetate_kinase"/>
    <property type="match status" value="1"/>
</dbReference>
<reference evidence="6" key="1">
    <citation type="submission" date="2014-05" db="EMBL/GenBank/DDBJ databases">
        <title>The transcriptome of the halophilic microalga Tetraselmis sp. GSL018 isolated from the Great Salt Lake, Utah.</title>
        <authorList>
            <person name="Jinkerson R.E."/>
            <person name="D'Adamo S."/>
            <person name="Posewitz M.C."/>
        </authorList>
    </citation>
    <scope>NUCLEOTIDE SEQUENCE</scope>
    <source>
        <strain evidence="6">GSL018</strain>
    </source>
</reference>
<keyword evidence="4 5" id="KW-0067">ATP-binding</keyword>
<feature type="binding site" evidence="5">
    <location>
        <begin position="169"/>
        <end position="173"/>
    </location>
    <ligand>
        <name>ATP</name>
        <dbReference type="ChEBI" id="CHEBI:30616"/>
    </ligand>
</feature>
<evidence type="ECO:0000256" key="2">
    <source>
        <dbReference type="ARBA" id="ARBA00022741"/>
    </source>
</evidence>
<accession>A0A061RM02</accession>
<dbReference type="Pfam" id="PF00871">
    <property type="entry name" value="Acetate_kinase"/>
    <property type="match status" value="1"/>
</dbReference>
<keyword evidence="1 5" id="KW-0808">Transferase</keyword>
<proteinExistence type="inferred from homology"/>
<dbReference type="InterPro" id="IPR023865">
    <property type="entry name" value="Aliphatic_acid_kinase_CS"/>
</dbReference>
<keyword evidence="5" id="KW-0479">Metal-binding</keyword>
<dbReference type="SUPFAM" id="SSF53067">
    <property type="entry name" value="Actin-like ATPase domain"/>
    <property type="match status" value="1"/>
</dbReference>
<comment type="catalytic activity">
    <reaction evidence="5">
        <text>acetate + ATP = acetyl phosphate + ADP</text>
        <dbReference type="Rhea" id="RHEA:11352"/>
        <dbReference type="ChEBI" id="CHEBI:22191"/>
        <dbReference type="ChEBI" id="CHEBI:30089"/>
        <dbReference type="ChEBI" id="CHEBI:30616"/>
        <dbReference type="ChEBI" id="CHEBI:456216"/>
        <dbReference type="EC" id="2.7.2.1"/>
    </reaction>
</comment>
<keyword evidence="3 5" id="KW-0418">Kinase</keyword>
<dbReference type="GO" id="GO:0006085">
    <property type="term" value="P:acetyl-CoA biosynthetic process"/>
    <property type="evidence" value="ECO:0007669"/>
    <property type="project" value="UniProtKB-UniRule"/>
</dbReference>
<dbReference type="EMBL" id="GBEZ01014414">
    <property type="protein sequence ID" value="JAC71655.1"/>
    <property type="molecule type" value="Transcribed_RNA"/>
</dbReference>